<dbReference type="InterPro" id="IPR006176">
    <property type="entry name" value="3-OHacyl-CoA_DH_NAD-bd"/>
</dbReference>
<evidence type="ECO:0000313" key="5">
    <source>
        <dbReference type="Proteomes" id="UP001248581"/>
    </source>
</evidence>
<dbReference type="Gene3D" id="3.40.50.720">
    <property type="entry name" value="NAD(P)-binding Rossmann-like Domain"/>
    <property type="match status" value="1"/>
</dbReference>
<protein>
    <submittedName>
        <fullName evidence="4">3-hydroxyacyl-CoA dehydrogenase NAD-binding domain-containing protein</fullName>
    </submittedName>
</protein>
<keyword evidence="5" id="KW-1185">Reference proteome</keyword>
<evidence type="ECO:0000313" key="4">
    <source>
        <dbReference type="EMBL" id="WNC66969.1"/>
    </source>
</evidence>
<evidence type="ECO:0000256" key="1">
    <source>
        <dbReference type="ARBA" id="ARBA00023002"/>
    </source>
</evidence>
<dbReference type="Pfam" id="PF02737">
    <property type="entry name" value="3HCDH_N"/>
    <property type="match status" value="1"/>
</dbReference>
<keyword evidence="1" id="KW-0560">Oxidoreductase</keyword>
<gene>
    <name evidence="4" type="ORF">RI845_10550</name>
</gene>
<accession>A0ABY9TE98</accession>
<dbReference type="InterPro" id="IPR013328">
    <property type="entry name" value="6PGD_dom2"/>
</dbReference>
<dbReference type="InterPro" id="IPR008927">
    <property type="entry name" value="6-PGluconate_DH-like_C_sf"/>
</dbReference>
<dbReference type="Pfam" id="PF00725">
    <property type="entry name" value="3HCDH"/>
    <property type="match status" value="1"/>
</dbReference>
<dbReference type="Proteomes" id="UP001248581">
    <property type="component" value="Chromosome"/>
</dbReference>
<dbReference type="InterPro" id="IPR036291">
    <property type="entry name" value="NAD(P)-bd_dom_sf"/>
</dbReference>
<dbReference type="SUPFAM" id="SSF51735">
    <property type="entry name" value="NAD(P)-binding Rossmann-fold domains"/>
    <property type="match status" value="1"/>
</dbReference>
<feature type="domain" description="3-hydroxyacyl-CoA dehydrogenase NAD binding" evidence="3">
    <location>
        <begin position="6"/>
        <end position="181"/>
    </location>
</feature>
<dbReference type="PANTHER" id="PTHR48075:SF3">
    <property type="entry name" value="3-HYDROXYACYL-COA DEHYDROGENASE"/>
    <property type="match status" value="1"/>
</dbReference>
<name>A0ABY9TE98_9GAMM</name>
<organism evidence="4 5">
    <name type="scientific">Thalassotalea nanhaiensis</name>
    <dbReference type="NCBI Taxonomy" id="3065648"/>
    <lineage>
        <taxon>Bacteria</taxon>
        <taxon>Pseudomonadati</taxon>
        <taxon>Pseudomonadota</taxon>
        <taxon>Gammaproteobacteria</taxon>
        <taxon>Alteromonadales</taxon>
        <taxon>Colwelliaceae</taxon>
        <taxon>Thalassotalea</taxon>
    </lineage>
</organism>
<evidence type="ECO:0000259" key="2">
    <source>
        <dbReference type="Pfam" id="PF00725"/>
    </source>
</evidence>
<dbReference type="InterPro" id="IPR022694">
    <property type="entry name" value="3-OHacyl-CoA_DH"/>
</dbReference>
<dbReference type="RefSeq" id="WP_348386133.1">
    <property type="nucleotide sequence ID" value="NZ_CP134146.1"/>
</dbReference>
<dbReference type="EMBL" id="CP134146">
    <property type="protein sequence ID" value="WNC66969.1"/>
    <property type="molecule type" value="Genomic_DNA"/>
</dbReference>
<proteinExistence type="predicted"/>
<sequence>MSIKSIAIVGGGEMGCEIAIQCAYSGFAVFVYDIAEDAHTAIKQRFERMISVNTSNGTWSTKEAERTHANLTITTELIDIANVDLVNESVFESLKVKHDIWSKLATVCSEHTIFTTNSSSLRPSDFADSTGRPERFAALHFHLKASRIVDVMNHGGTSIEVMETLEELVPKLGLIPLRIDKENPEYVLNSMVIGLYYSAGKLLVNNISHVEDIDRCWMDLMKTKYGPCGMMDAVGLDTVTKVMLAKTDDEIAQKFALYLKTNYLDKGLYGLKTGKGFYTYPTPTYSQTGFIEGK</sequence>
<dbReference type="InterPro" id="IPR006108">
    <property type="entry name" value="3HC_DH_C"/>
</dbReference>
<dbReference type="Gene3D" id="1.10.1040.10">
    <property type="entry name" value="N-(1-d-carboxylethyl)-l-norvaline Dehydrogenase, domain 2"/>
    <property type="match status" value="1"/>
</dbReference>
<evidence type="ECO:0000259" key="3">
    <source>
        <dbReference type="Pfam" id="PF02737"/>
    </source>
</evidence>
<dbReference type="PANTHER" id="PTHR48075">
    <property type="entry name" value="3-HYDROXYACYL-COA DEHYDROGENASE FAMILY PROTEIN"/>
    <property type="match status" value="1"/>
</dbReference>
<dbReference type="SUPFAM" id="SSF48179">
    <property type="entry name" value="6-phosphogluconate dehydrogenase C-terminal domain-like"/>
    <property type="match status" value="1"/>
</dbReference>
<feature type="domain" description="3-hydroxyacyl-CoA dehydrogenase C-terminal" evidence="2">
    <location>
        <begin position="186"/>
        <end position="280"/>
    </location>
</feature>
<reference evidence="5" key="1">
    <citation type="submission" date="2023-09" db="EMBL/GenBank/DDBJ databases">
        <authorList>
            <person name="Li S."/>
            <person name="Li X."/>
            <person name="Zhang C."/>
            <person name="Zhao Z."/>
        </authorList>
    </citation>
    <scope>NUCLEOTIDE SEQUENCE [LARGE SCALE GENOMIC DNA]</scope>
    <source>
        <strain evidence="5">SQ345</strain>
    </source>
</reference>
<dbReference type="PIRSF" id="PIRSF000105">
    <property type="entry name" value="HCDH"/>
    <property type="match status" value="1"/>
</dbReference>